<sequence length="188" mass="19840">MRSGSVAACTVLLDTGMVQSPVENERASSVASGNAVLALKNLTDVPPLCARVTYVVAHNSPADTRASHKPPTAWVWSPRKESRLDHVRIVAEGSDPALCLAAPLDANGTPKAGDLTLVSCHGKFADDFAGGASKDPSRWTMMDEPGGTVSFHLPKGLFMGYSDSDVGATNNYEWSSRWVGLAAGDKLE</sequence>
<dbReference type="GeneID" id="28980521"/>
<name>A0A0J0XDW8_9TREE</name>
<reference evidence="1 2" key="1">
    <citation type="submission" date="2015-03" db="EMBL/GenBank/DDBJ databases">
        <title>Genomics and transcriptomics of the oil-accumulating basidiomycete yeast T. oleaginosus allow insights into substrate utilization and the diverse evolutionary trajectories of mating systems in fungi.</title>
        <authorList>
            <consortium name="DOE Joint Genome Institute"/>
            <person name="Kourist R."/>
            <person name="Kracht O."/>
            <person name="Bracharz F."/>
            <person name="Lipzen A."/>
            <person name="Nolan M."/>
            <person name="Ohm R."/>
            <person name="Grigoriev I."/>
            <person name="Sun S."/>
            <person name="Heitman J."/>
            <person name="Bruck T."/>
            <person name="Nowrousian M."/>
        </authorList>
    </citation>
    <scope>NUCLEOTIDE SEQUENCE [LARGE SCALE GENOMIC DNA]</scope>
    <source>
        <strain evidence="1 2">IBC0246</strain>
    </source>
</reference>
<dbReference type="RefSeq" id="XP_018275704.1">
    <property type="nucleotide sequence ID" value="XM_018419918.1"/>
</dbReference>
<keyword evidence="2" id="KW-1185">Reference proteome</keyword>
<dbReference type="EMBL" id="KQ087266">
    <property type="protein sequence ID" value="KLT39213.1"/>
    <property type="molecule type" value="Genomic_DNA"/>
</dbReference>
<accession>A0A0J0XDW8</accession>
<protein>
    <submittedName>
        <fullName evidence="1">Uncharacterized protein</fullName>
    </submittedName>
</protein>
<organism evidence="1 2">
    <name type="scientific">Cutaneotrichosporon oleaginosum</name>
    <dbReference type="NCBI Taxonomy" id="879819"/>
    <lineage>
        <taxon>Eukaryota</taxon>
        <taxon>Fungi</taxon>
        <taxon>Dikarya</taxon>
        <taxon>Basidiomycota</taxon>
        <taxon>Agaricomycotina</taxon>
        <taxon>Tremellomycetes</taxon>
        <taxon>Trichosporonales</taxon>
        <taxon>Trichosporonaceae</taxon>
        <taxon>Cutaneotrichosporon</taxon>
    </lineage>
</organism>
<dbReference type="Proteomes" id="UP000053611">
    <property type="component" value="Unassembled WGS sequence"/>
</dbReference>
<dbReference type="AlphaFoldDB" id="A0A0J0XDW8"/>
<proteinExistence type="predicted"/>
<gene>
    <name evidence="1" type="ORF">CC85DRAFT_204364</name>
</gene>
<evidence type="ECO:0000313" key="1">
    <source>
        <dbReference type="EMBL" id="KLT39213.1"/>
    </source>
</evidence>
<evidence type="ECO:0000313" key="2">
    <source>
        <dbReference type="Proteomes" id="UP000053611"/>
    </source>
</evidence>